<sequence length="134" mass="15012">MHAVHVRSLALAATVFDPPTLRRSPASPMPTDSVCVHCTLRSLRGLAPELVKWKALESVLAVTERPREGAEEALIGFWRGVDIRASACPRLDRFPNQIWEDIPVAWVRDKNGEHCIDLCPGDAHAQREIVQCRR</sequence>
<evidence type="ECO:0000313" key="2">
    <source>
        <dbReference type="Proteomes" id="UP000419144"/>
    </source>
</evidence>
<proteinExistence type="predicted"/>
<keyword evidence="2" id="KW-1185">Reference proteome</keyword>
<evidence type="ECO:0000313" key="1">
    <source>
        <dbReference type="EMBL" id="GET88897.1"/>
    </source>
</evidence>
<protein>
    <submittedName>
        <fullName evidence="1">Unspecified product</fullName>
    </submittedName>
</protein>
<comment type="caution">
    <text evidence="1">The sequence shown here is derived from an EMBL/GenBank/DDBJ whole genome shotgun (WGS) entry which is preliminary data.</text>
</comment>
<dbReference type="Proteomes" id="UP000419144">
    <property type="component" value="Unassembled WGS sequence"/>
</dbReference>
<name>A0A640KMJ1_LEITA</name>
<dbReference type="EMBL" id="BLBS01000031">
    <property type="protein sequence ID" value="GET88897.1"/>
    <property type="molecule type" value="Genomic_DNA"/>
</dbReference>
<organism evidence="1 2">
    <name type="scientific">Leishmania tarentolae</name>
    <name type="common">Sauroleishmania tarentolae</name>
    <dbReference type="NCBI Taxonomy" id="5689"/>
    <lineage>
        <taxon>Eukaryota</taxon>
        <taxon>Discoba</taxon>
        <taxon>Euglenozoa</taxon>
        <taxon>Kinetoplastea</taxon>
        <taxon>Metakinetoplastina</taxon>
        <taxon>Trypanosomatida</taxon>
        <taxon>Trypanosomatidae</taxon>
        <taxon>Leishmaniinae</taxon>
        <taxon>Leishmania</taxon>
        <taxon>lizard Leishmania</taxon>
    </lineage>
</organism>
<dbReference type="AlphaFoldDB" id="A0A640KMJ1"/>
<gene>
    <name evidence="1" type="ORF">LtaPh_2406600</name>
</gene>
<accession>A0A640KMJ1</accession>
<dbReference type="VEuPathDB" id="TriTrypDB:LtaPh_2406600"/>
<reference evidence="1" key="1">
    <citation type="submission" date="2019-11" db="EMBL/GenBank/DDBJ databases">
        <title>Leishmania tarentolae CDS.</title>
        <authorList>
            <person name="Goto Y."/>
            <person name="Yamagishi J."/>
        </authorList>
    </citation>
    <scope>NUCLEOTIDE SEQUENCE [LARGE SCALE GENOMIC DNA]</scope>
    <source>
        <strain evidence="1">Parrot Tar II</strain>
    </source>
</reference>